<accession>A0AAV5WU27</accession>
<feature type="chain" id="PRO_5043854128" evidence="2">
    <location>
        <begin position="20"/>
        <end position="71"/>
    </location>
</feature>
<evidence type="ECO:0000313" key="3">
    <source>
        <dbReference type="EMBL" id="GMT35512.1"/>
    </source>
</evidence>
<evidence type="ECO:0000256" key="1">
    <source>
        <dbReference type="SAM" id="MobiDB-lite"/>
    </source>
</evidence>
<reference evidence="3" key="1">
    <citation type="submission" date="2023-10" db="EMBL/GenBank/DDBJ databases">
        <title>Genome assembly of Pristionchus species.</title>
        <authorList>
            <person name="Yoshida K."/>
            <person name="Sommer R.J."/>
        </authorList>
    </citation>
    <scope>NUCLEOTIDE SEQUENCE</scope>
    <source>
        <strain evidence="3">RS5133</strain>
    </source>
</reference>
<dbReference type="AlphaFoldDB" id="A0AAV5WU27"/>
<protein>
    <submittedName>
        <fullName evidence="3">Uncharacterized protein</fullName>
    </submittedName>
</protein>
<feature type="region of interest" description="Disordered" evidence="1">
    <location>
        <begin position="46"/>
        <end position="71"/>
    </location>
</feature>
<evidence type="ECO:0000313" key="4">
    <source>
        <dbReference type="Proteomes" id="UP001432322"/>
    </source>
</evidence>
<dbReference type="Proteomes" id="UP001432322">
    <property type="component" value="Unassembled WGS sequence"/>
</dbReference>
<gene>
    <name evidence="3" type="ORF">PFISCL1PPCAC_26809</name>
</gene>
<feature type="signal peptide" evidence="2">
    <location>
        <begin position="1"/>
        <end position="19"/>
    </location>
</feature>
<sequence length="71" mass="8181">MAALIRVVILLIVLGSVIARRQDANSWSDYDSSPYEWENDRTANNVNNNKKIFQHDSYSQRKLGGPKDWSK</sequence>
<keyword evidence="4" id="KW-1185">Reference proteome</keyword>
<comment type="caution">
    <text evidence="3">The sequence shown here is derived from an EMBL/GenBank/DDBJ whole genome shotgun (WGS) entry which is preliminary data.</text>
</comment>
<evidence type="ECO:0000256" key="2">
    <source>
        <dbReference type="SAM" id="SignalP"/>
    </source>
</evidence>
<organism evidence="3 4">
    <name type="scientific">Pristionchus fissidentatus</name>
    <dbReference type="NCBI Taxonomy" id="1538716"/>
    <lineage>
        <taxon>Eukaryota</taxon>
        <taxon>Metazoa</taxon>
        <taxon>Ecdysozoa</taxon>
        <taxon>Nematoda</taxon>
        <taxon>Chromadorea</taxon>
        <taxon>Rhabditida</taxon>
        <taxon>Rhabditina</taxon>
        <taxon>Diplogasteromorpha</taxon>
        <taxon>Diplogasteroidea</taxon>
        <taxon>Neodiplogasteridae</taxon>
        <taxon>Pristionchus</taxon>
    </lineage>
</organism>
<dbReference type="EMBL" id="BTSY01000007">
    <property type="protein sequence ID" value="GMT35512.1"/>
    <property type="molecule type" value="Genomic_DNA"/>
</dbReference>
<proteinExistence type="predicted"/>
<keyword evidence="2" id="KW-0732">Signal</keyword>
<name>A0AAV5WU27_9BILA</name>